<dbReference type="KEGG" id="gmw:113517929"/>
<accession>A0A6J3BUD8</accession>
<dbReference type="GeneID" id="113517929"/>
<dbReference type="OrthoDB" id="2261376at2759"/>
<dbReference type="InterPro" id="IPR005828">
    <property type="entry name" value="MFS_sugar_transport-like"/>
</dbReference>
<dbReference type="InterPro" id="IPR005829">
    <property type="entry name" value="Sugar_transporter_CS"/>
</dbReference>
<protein>
    <submittedName>
        <fullName evidence="8">Organic cation transporter protein-like</fullName>
    </submittedName>
</protein>
<dbReference type="InterPro" id="IPR020846">
    <property type="entry name" value="MFS_dom"/>
</dbReference>
<keyword evidence="3 5" id="KW-1133">Transmembrane helix</keyword>
<dbReference type="AlphaFoldDB" id="A0A6J3BUD8"/>
<reference evidence="8" key="1">
    <citation type="submission" date="2025-08" db="UniProtKB">
        <authorList>
            <consortium name="RefSeq"/>
        </authorList>
    </citation>
    <scope>IDENTIFICATION</scope>
    <source>
        <tissue evidence="8">Whole larvae</tissue>
    </source>
</reference>
<gene>
    <name evidence="8" type="primary">LOC113517929</name>
</gene>
<feature type="transmembrane region" description="Helical" evidence="5">
    <location>
        <begin position="440"/>
        <end position="463"/>
    </location>
</feature>
<evidence type="ECO:0000259" key="6">
    <source>
        <dbReference type="PROSITE" id="PS50850"/>
    </source>
</evidence>
<dbReference type="Pfam" id="PF00083">
    <property type="entry name" value="Sugar_tr"/>
    <property type="match status" value="1"/>
</dbReference>
<evidence type="ECO:0000256" key="4">
    <source>
        <dbReference type="ARBA" id="ARBA00023136"/>
    </source>
</evidence>
<feature type="transmembrane region" description="Helical" evidence="5">
    <location>
        <begin position="327"/>
        <end position="348"/>
    </location>
</feature>
<sequence length="497" mass="55733">MEPTETVSDMDKVLSRFNILGRYHAQFMFFSFMAFASNSVFCCNFVFAAEEVGYRCKDESFSNNTCGSQNGSIQCSEWIYDNPDSFVAEFGLACQDWKRTLVGTIHSLGYMVGLLIVGPMSDRLGRKMTVVITGVMGGVFGVARSFAKNYWLFIALEFVEAAIGDVCSPMFVLTVEIVSTENRLLFYILNTFGYAFGAFLLSVWAYAFPYWRTFLRVIYAPAFLFFSYLFVMDESPRWLLIKGKKEKAVAVLEKAAKRNKIKLDQAVLEKLETDKEEDIAFVKLLKVTFNSKTLLKRFFICVVWWATSTFVNYGLTINSVSLQGNKYVNYALVGVMDIPANIIILLALNRFKKKYSLIVSFLIGAALCVSQPFMPTNLNWLSVLLSMAGKLMSSFYFNITYIYTSELFPTYTRNSMHALSSSLGRIGSIVAPQTPLLMRYWYGLPSLVFGGVSLFAGLVTFLVPDTGDDPLPDTVCEAEAVGKSGVVPKTDRGAFKL</sequence>
<evidence type="ECO:0000256" key="3">
    <source>
        <dbReference type="ARBA" id="ARBA00022989"/>
    </source>
</evidence>
<dbReference type="GO" id="GO:0016020">
    <property type="term" value="C:membrane"/>
    <property type="evidence" value="ECO:0007669"/>
    <property type="project" value="UniProtKB-SubCell"/>
</dbReference>
<feature type="transmembrane region" description="Helical" evidence="5">
    <location>
        <begin position="184"/>
        <end position="207"/>
    </location>
</feature>
<dbReference type="PROSITE" id="PS00216">
    <property type="entry name" value="SUGAR_TRANSPORT_1"/>
    <property type="match status" value="1"/>
</dbReference>
<organism evidence="7 8">
    <name type="scientific">Galleria mellonella</name>
    <name type="common">Greater wax moth</name>
    <dbReference type="NCBI Taxonomy" id="7137"/>
    <lineage>
        <taxon>Eukaryota</taxon>
        <taxon>Metazoa</taxon>
        <taxon>Ecdysozoa</taxon>
        <taxon>Arthropoda</taxon>
        <taxon>Hexapoda</taxon>
        <taxon>Insecta</taxon>
        <taxon>Pterygota</taxon>
        <taxon>Neoptera</taxon>
        <taxon>Endopterygota</taxon>
        <taxon>Lepidoptera</taxon>
        <taxon>Glossata</taxon>
        <taxon>Ditrysia</taxon>
        <taxon>Pyraloidea</taxon>
        <taxon>Pyralidae</taxon>
        <taxon>Galleriinae</taxon>
        <taxon>Galleria</taxon>
    </lineage>
</organism>
<dbReference type="GO" id="GO:0022857">
    <property type="term" value="F:transmembrane transporter activity"/>
    <property type="evidence" value="ECO:0007669"/>
    <property type="project" value="InterPro"/>
</dbReference>
<comment type="subcellular location">
    <subcellularLocation>
        <location evidence="1">Membrane</location>
        <topology evidence="1">Multi-pass membrane protein</topology>
    </subcellularLocation>
</comment>
<evidence type="ECO:0000313" key="8">
    <source>
        <dbReference type="RefSeq" id="XP_031763536.1"/>
    </source>
</evidence>
<keyword evidence="4 5" id="KW-0472">Membrane</keyword>
<keyword evidence="2 5" id="KW-0812">Transmembrane</keyword>
<feature type="transmembrane region" description="Helical" evidence="5">
    <location>
        <begin position="27"/>
        <end position="47"/>
    </location>
</feature>
<feature type="domain" description="Major facilitator superfamily (MFS) profile" evidence="6">
    <location>
        <begin position="23"/>
        <end position="468"/>
    </location>
</feature>
<feature type="transmembrane region" description="Helical" evidence="5">
    <location>
        <begin position="355"/>
        <end position="374"/>
    </location>
</feature>
<dbReference type="Gene3D" id="1.20.1250.20">
    <property type="entry name" value="MFS general substrate transporter like domains"/>
    <property type="match status" value="1"/>
</dbReference>
<dbReference type="CDD" id="cd17317">
    <property type="entry name" value="MFS_SLC22"/>
    <property type="match status" value="1"/>
</dbReference>
<evidence type="ECO:0000313" key="7">
    <source>
        <dbReference type="Proteomes" id="UP001652740"/>
    </source>
</evidence>
<evidence type="ECO:0000256" key="1">
    <source>
        <dbReference type="ARBA" id="ARBA00004141"/>
    </source>
</evidence>
<feature type="transmembrane region" description="Helical" evidence="5">
    <location>
        <begin position="152"/>
        <end position="172"/>
    </location>
</feature>
<dbReference type="InterPro" id="IPR036259">
    <property type="entry name" value="MFS_trans_sf"/>
</dbReference>
<dbReference type="PANTHER" id="PTHR24064">
    <property type="entry name" value="SOLUTE CARRIER FAMILY 22 MEMBER"/>
    <property type="match status" value="1"/>
</dbReference>
<feature type="transmembrane region" description="Helical" evidence="5">
    <location>
        <begin position="380"/>
        <end position="403"/>
    </location>
</feature>
<dbReference type="RefSeq" id="XP_031763536.1">
    <property type="nucleotide sequence ID" value="XM_031907676.2"/>
</dbReference>
<feature type="transmembrane region" description="Helical" evidence="5">
    <location>
        <begin position="213"/>
        <end position="231"/>
    </location>
</feature>
<evidence type="ECO:0000256" key="5">
    <source>
        <dbReference type="SAM" id="Phobius"/>
    </source>
</evidence>
<dbReference type="Proteomes" id="UP001652740">
    <property type="component" value="Unplaced"/>
</dbReference>
<dbReference type="InParanoid" id="A0A6J3BUD8"/>
<dbReference type="SUPFAM" id="SSF103473">
    <property type="entry name" value="MFS general substrate transporter"/>
    <property type="match status" value="1"/>
</dbReference>
<keyword evidence="7" id="KW-1185">Reference proteome</keyword>
<name>A0A6J3BUD8_GALME</name>
<feature type="transmembrane region" description="Helical" evidence="5">
    <location>
        <begin position="294"/>
        <end position="315"/>
    </location>
</feature>
<proteinExistence type="predicted"/>
<dbReference type="PROSITE" id="PS50850">
    <property type="entry name" value="MFS"/>
    <property type="match status" value="1"/>
</dbReference>
<feature type="transmembrane region" description="Helical" evidence="5">
    <location>
        <begin position="128"/>
        <end position="146"/>
    </location>
</feature>
<evidence type="ECO:0000256" key="2">
    <source>
        <dbReference type="ARBA" id="ARBA00022692"/>
    </source>
</evidence>